<dbReference type="Proteomes" id="UP000016203">
    <property type="component" value="Unassembled WGS sequence"/>
</dbReference>
<reference evidence="1 2" key="1">
    <citation type="submission" date="2013-03" db="EMBL/GenBank/DDBJ databases">
        <title>The Genome Sequence of Acinetobacter sp. CIP 110321.</title>
        <authorList>
            <consortium name="The Broad Institute Genome Sequencing Platform"/>
            <consortium name="The Broad Institute Genome Sequencing Center for Infectious Disease"/>
            <person name="Cerqueira G."/>
            <person name="Feldgarden M."/>
            <person name="Courvalin P."/>
            <person name="Perichon B."/>
            <person name="Grillot-Courvalin C."/>
            <person name="Clermont D."/>
            <person name="Rocha E."/>
            <person name="Yoon E.-J."/>
            <person name="Nemec A."/>
            <person name="Walker B."/>
            <person name="Young S.K."/>
            <person name="Zeng Q."/>
            <person name="Gargeya S."/>
            <person name="Fitzgerald M."/>
            <person name="Haas B."/>
            <person name="Abouelleil A."/>
            <person name="Alvarado L."/>
            <person name="Arachchi H.M."/>
            <person name="Berlin A.M."/>
            <person name="Chapman S.B."/>
            <person name="Dewar J."/>
            <person name="Goldberg J."/>
            <person name="Griggs A."/>
            <person name="Gujja S."/>
            <person name="Hansen M."/>
            <person name="Howarth C."/>
            <person name="Imamovic A."/>
            <person name="Larimer J."/>
            <person name="McCowan C."/>
            <person name="Murphy C."/>
            <person name="Neiman D."/>
            <person name="Pearson M."/>
            <person name="Priest M."/>
            <person name="Roberts A."/>
            <person name="Saif S."/>
            <person name="Shea T."/>
            <person name="Sisk P."/>
            <person name="Sykes S."/>
            <person name="Wortman J."/>
            <person name="Nusbaum C."/>
            <person name="Birren B."/>
        </authorList>
    </citation>
    <scope>NUCLEOTIDE SEQUENCE [LARGE SCALE GENOMIC DNA]</scope>
    <source>
        <strain evidence="1 2">CIP 110321</strain>
    </source>
</reference>
<gene>
    <name evidence="1" type="ORF">F896_02190</name>
</gene>
<sequence length="276" mass="30219">MLNTLLEKSAKVMSGATCPTNHLCSYDFDATAEDISSLYPHYCKYPVVEGQKFSFKAQANQESVFFAAYSKALITQIKDLNNGVIQTLEGEKSISPTGIVAFENELNVLPLRPLTNLPEANTGILIESGVYGVLSDGTYLMIGCGFATNQSINELDDTIWGNAIVVKVAHVSTSGTLDFFQKLYAINETSLELQRIGIYINQNTKQIGFVLNGVDLGYLYNFNNLLQSAFFVSTSMVSQLVNDIGSEFSTEVITDHSRIKLEYPAGTTDICGNLIL</sequence>
<dbReference type="AlphaFoldDB" id="R9B078"/>
<dbReference type="OrthoDB" id="6706525at2"/>
<dbReference type="InterPro" id="IPR032620">
    <property type="entry name" value="DUF4882"/>
</dbReference>
<evidence type="ECO:0000313" key="1">
    <source>
        <dbReference type="EMBL" id="EOR07817.1"/>
    </source>
</evidence>
<dbReference type="HOGENOM" id="CLU_076283_1_0_6"/>
<comment type="caution">
    <text evidence="1">The sequence shown here is derived from an EMBL/GenBank/DDBJ whole genome shotgun (WGS) entry which is preliminary data.</text>
</comment>
<proteinExistence type="predicted"/>
<protein>
    <submittedName>
        <fullName evidence="1">Uncharacterized protein</fullName>
    </submittedName>
</protein>
<evidence type="ECO:0000313" key="2">
    <source>
        <dbReference type="Proteomes" id="UP000016203"/>
    </source>
</evidence>
<accession>R9B078</accession>
<dbReference type="RefSeq" id="WP_016163856.1">
    <property type="nucleotide sequence ID" value="NZ_JAKZGC010000005.1"/>
</dbReference>
<dbReference type="PATRIC" id="fig|1217699.3.peg.2131"/>
<name>R9B078_9GAMM</name>
<dbReference type="EMBL" id="AQFL01000012">
    <property type="protein sequence ID" value="EOR07817.1"/>
    <property type="molecule type" value="Genomic_DNA"/>
</dbReference>
<organism evidence="1 2">
    <name type="scientific">Acinetobacter genomosp. 15BJ</name>
    <dbReference type="NCBI Taxonomy" id="106651"/>
    <lineage>
        <taxon>Bacteria</taxon>
        <taxon>Pseudomonadati</taxon>
        <taxon>Pseudomonadota</taxon>
        <taxon>Gammaproteobacteria</taxon>
        <taxon>Moraxellales</taxon>
        <taxon>Moraxellaceae</taxon>
        <taxon>Acinetobacter</taxon>
    </lineage>
</organism>
<dbReference type="Pfam" id="PF16223">
    <property type="entry name" value="DUF4882"/>
    <property type="match status" value="1"/>
</dbReference>